<name>A0ACC7NSJ3_9BACL</name>
<evidence type="ECO:0000313" key="2">
    <source>
        <dbReference type="Proteomes" id="UP001631969"/>
    </source>
</evidence>
<dbReference type="Proteomes" id="UP001631969">
    <property type="component" value="Unassembled WGS sequence"/>
</dbReference>
<keyword evidence="2" id="KW-1185">Reference proteome</keyword>
<comment type="caution">
    <text evidence="1">The sequence shown here is derived from an EMBL/GenBank/DDBJ whole genome shotgun (WGS) entry which is preliminary data.</text>
</comment>
<keyword evidence="1" id="KW-0012">Acyltransferase</keyword>
<organism evidence="1 2">
    <name type="scientific">Paenibacillus mesotrionivorans</name>
    <dbReference type="NCBI Taxonomy" id="3160968"/>
    <lineage>
        <taxon>Bacteria</taxon>
        <taxon>Bacillati</taxon>
        <taxon>Bacillota</taxon>
        <taxon>Bacilli</taxon>
        <taxon>Bacillales</taxon>
        <taxon>Paenibacillaceae</taxon>
        <taxon>Paenibacillus</taxon>
    </lineage>
</organism>
<keyword evidence="1" id="KW-0808">Transferase</keyword>
<accession>A0ACC7NSJ3</accession>
<protein>
    <submittedName>
        <fullName evidence="1">Acyltransferase family protein</fullName>
    </submittedName>
</protein>
<reference evidence="1" key="1">
    <citation type="submission" date="2024-12" db="EMBL/GenBank/DDBJ databases">
        <authorList>
            <person name="Wu N."/>
        </authorList>
    </citation>
    <scope>NUCLEOTIDE SEQUENCE</scope>
    <source>
        <strain evidence="1">P15</strain>
    </source>
</reference>
<dbReference type="EMBL" id="JBJURJ010000002">
    <property type="protein sequence ID" value="MFM9327390.1"/>
    <property type="molecule type" value="Genomic_DNA"/>
</dbReference>
<gene>
    <name evidence="1" type="ORF">ACI1P1_03655</name>
</gene>
<sequence length="347" mass="39330">MGENKAGLSGDTFLINTRFLLIVSVFVGNIIEPLIGRNEEMRALFLWIFSFHMPLFVFVTGYFARYSLTGQPGKKVLQTIALQYFIFQTLYSVLDILAFQVPGIKHSFFMPYLLCWFLMGHIIWRLMMLLFTFLKLKHPVLAAVGIAVLIGYGGFDGGVLSITRALVFLPFFVIGYYFDYTRFRAFLSGYRRVIAAALSVGLFIYFAANAMELQPRWLVGALNYTQMGHGEWYAGLYRLVLYGLQLVASVGLLAFVPHGKSIMTDWGTRTLYVFLLHGFLVRLTVYSGIYAHIDHPLEIAALLVCTIGATILLAQPFVKKWTHLVIEPNTSWLNRMEEKARGVLGAR</sequence>
<evidence type="ECO:0000313" key="1">
    <source>
        <dbReference type="EMBL" id="MFM9327390.1"/>
    </source>
</evidence>
<proteinExistence type="predicted"/>